<dbReference type="NCBIfam" id="TIGR00591">
    <property type="entry name" value="phr2"/>
    <property type="match status" value="1"/>
</dbReference>
<keyword evidence="10 15" id="KW-0456">Lyase</keyword>
<dbReference type="GO" id="GO:0003677">
    <property type="term" value="F:DNA binding"/>
    <property type="evidence" value="ECO:0007669"/>
    <property type="project" value="UniProtKB-KW"/>
</dbReference>
<evidence type="ECO:0000313" key="15">
    <source>
        <dbReference type="EMBL" id="QDO16374.1"/>
    </source>
</evidence>
<dbReference type="FunFam" id="1.10.579.10:FF:000002">
    <property type="entry name" value="Deoxyribodipyrimidine photolyase"/>
    <property type="match status" value="1"/>
</dbReference>
<proteinExistence type="evidence at transcript level"/>
<organism evidence="15">
    <name type="scientific">Lingulaulax polyedra</name>
    <name type="common">Dinoflagellate</name>
    <name type="synonym">Lingulodinium polyedra</name>
    <dbReference type="NCBI Taxonomy" id="160621"/>
    <lineage>
        <taxon>Eukaryota</taxon>
        <taxon>Sar</taxon>
        <taxon>Alveolata</taxon>
        <taxon>Dinophyceae</taxon>
        <taxon>Gonyaulacales</taxon>
        <taxon>Lingulodiniaceae</taxon>
        <taxon>Lingulaulax</taxon>
    </lineage>
</organism>
<evidence type="ECO:0000256" key="4">
    <source>
        <dbReference type="ARBA" id="ARBA00014046"/>
    </source>
</evidence>
<keyword evidence="7" id="KW-0274">FAD</keyword>
<evidence type="ECO:0000256" key="1">
    <source>
        <dbReference type="ARBA" id="ARBA00001974"/>
    </source>
</evidence>
<dbReference type="FunFam" id="1.25.40.80:FF:000004">
    <property type="entry name" value="Deoxyribodipyrimidine photolyase"/>
    <property type="match status" value="1"/>
</dbReference>
<comment type="catalytic activity">
    <reaction evidence="12">
        <text>cyclobutadipyrimidine (in DNA) = 2 pyrimidine residues (in DNA).</text>
        <dbReference type="EC" id="4.1.99.3"/>
    </reaction>
</comment>
<dbReference type="PANTHER" id="PTHR10211">
    <property type="entry name" value="DEOXYRIBODIPYRIMIDINE PHOTOLYASE"/>
    <property type="match status" value="1"/>
</dbReference>
<evidence type="ECO:0000256" key="12">
    <source>
        <dbReference type="ARBA" id="ARBA00033999"/>
    </source>
</evidence>
<evidence type="ECO:0000256" key="6">
    <source>
        <dbReference type="ARBA" id="ARBA00022763"/>
    </source>
</evidence>
<evidence type="ECO:0000256" key="13">
    <source>
        <dbReference type="SAM" id="MobiDB-lite"/>
    </source>
</evidence>
<protein>
    <recommendedName>
        <fullName evidence="4">Deoxyribodipyrimidine photo-lyase</fullName>
        <ecNumber evidence="3">4.1.99.3</ecNumber>
    </recommendedName>
    <alternativeName>
        <fullName evidence="11">DNA photolyase</fullName>
    </alternativeName>
</protein>
<evidence type="ECO:0000256" key="7">
    <source>
        <dbReference type="ARBA" id="ARBA00022827"/>
    </source>
</evidence>
<comment type="similarity">
    <text evidence="2">Belongs to the DNA photolyase class-2 family.</text>
</comment>
<evidence type="ECO:0000256" key="11">
    <source>
        <dbReference type="ARBA" id="ARBA00031671"/>
    </source>
</evidence>
<dbReference type="InterPro" id="IPR006050">
    <property type="entry name" value="DNA_photolyase_N"/>
</dbReference>
<dbReference type="InterPro" id="IPR032673">
    <property type="entry name" value="DNA_photolyase_2_CS"/>
</dbReference>
<keyword evidence="5" id="KW-0285">Flavoprotein</keyword>
<keyword evidence="9" id="KW-0234">DNA repair</keyword>
<evidence type="ECO:0000259" key="14">
    <source>
        <dbReference type="PROSITE" id="PS51645"/>
    </source>
</evidence>
<dbReference type="EC" id="4.1.99.3" evidence="3"/>
<dbReference type="PROSITE" id="PS51645">
    <property type="entry name" value="PHR_CRY_ALPHA_BETA"/>
    <property type="match status" value="1"/>
</dbReference>
<dbReference type="PROSITE" id="PS01083">
    <property type="entry name" value="DNA_PHOTOLYASES_2_1"/>
    <property type="match status" value="1"/>
</dbReference>
<dbReference type="InterPro" id="IPR014729">
    <property type="entry name" value="Rossmann-like_a/b/a_fold"/>
</dbReference>
<keyword evidence="8" id="KW-0238">DNA-binding</keyword>
<dbReference type="SUPFAM" id="SSF48173">
    <property type="entry name" value="Cryptochrome/photolyase FAD-binding domain"/>
    <property type="match status" value="1"/>
</dbReference>
<dbReference type="GO" id="GO:0009650">
    <property type="term" value="P:UV protection"/>
    <property type="evidence" value="ECO:0007669"/>
    <property type="project" value="UniProtKB-ARBA"/>
</dbReference>
<feature type="region of interest" description="Disordered" evidence="13">
    <location>
        <begin position="1"/>
        <end position="30"/>
    </location>
</feature>
<dbReference type="InterPro" id="IPR036155">
    <property type="entry name" value="Crypto/Photolyase_N_sf"/>
</dbReference>
<evidence type="ECO:0000256" key="2">
    <source>
        <dbReference type="ARBA" id="ARBA00006409"/>
    </source>
</evidence>
<dbReference type="AlphaFoldDB" id="A0A516AGD8"/>
<dbReference type="PROSITE" id="PS01084">
    <property type="entry name" value="DNA_PHOTOLYASES_2_2"/>
    <property type="match status" value="1"/>
</dbReference>
<comment type="cofactor">
    <cofactor evidence="1">
        <name>FAD</name>
        <dbReference type="ChEBI" id="CHEBI:57692"/>
    </cofactor>
</comment>
<evidence type="ECO:0000256" key="8">
    <source>
        <dbReference type="ARBA" id="ARBA00023125"/>
    </source>
</evidence>
<dbReference type="FunFam" id="3.40.50.620:FF:000110">
    <property type="entry name" value="Deoxyribodipyrimidine photolyase"/>
    <property type="match status" value="1"/>
</dbReference>
<dbReference type="Pfam" id="PF00875">
    <property type="entry name" value="DNA_photolyase"/>
    <property type="match status" value="1"/>
</dbReference>
<dbReference type="SUPFAM" id="SSF52425">
    <property type="entry name" value="Cryptochrome/photolyase, N-terminal domain"/>
    <property type="match status" value="1"/>
</dbReference>
<keyword evidence="6" id="KW-0227">DNA damage</keyword>
<evidence type="ECO:0000256" key="3">
    <source>
        <dbReference type="ARBA" id="ARBA00013149"/>
    </source>
</evidence>
<accession>A0A516AGD8</accession>
<dbReference type="PANTHER" id="PTHR10211:SF0">
    <property type="entry name" value="DEOXYRIBODIPYRIMIDINE PHOTO-LYASE"/>
    <property type="match status" value="1"/>
</dbReference>
<dbReference type="InterPro" id="IPR052219">
    <property type="entry name" value="Photolyase_Class-2"/>
</dbReference>
<dbReference type="InterPro" id="IPR036134">
    <property type="entry name" value="Crypto/Photolyase_FAD-like_sf"/>
</dbReference>
<feature type="domain" description="Photolyase/cryptochrome alpha/beta" evidence="14">
    <location>
        <begin position="55"/>
        <end position="191"/>
    </location>
</feature>
<dbReference type="GO" id="GO:0000719">
    <property type="term" value="P:photoreactive repair"/>
    <property type="evidence" value="ECO:0007669"/>
    <property type="project" value="TreeGrafter"/>
</dbReference>
<reference evidence="15" key="1">
    <citation type="journal article" date="2019" name="Microorganisms">
        <title>DNA Damage Response Pathways in Dinoflagellates.</title>
        <authorList>
            <person name="Li C."/>
            <person name="Wong J."/>
        </authorList>
    </citation>
    <scope>NUCLEOTIDE SEQUENCE</scope>
</reference>
<dbReference type="GO" id="GO:0003904">
    <property type="term" value="F:deoxyribodipyrimidine photo-lyase activity"/>
    <property type="evidence" value="ECO:0007669"/>
    <property type="project" value="UniProtKB-EC"/>
</dbReference>
<evidence type="ECO:0000256" key="5">
    <source>
        <dbReference type="ARBA" id="ARBA00022630"/>
    </source>
</evidence>
<dbReference type="Gene3D" id="1.25.40.80">
    <property type="match status" value="1"/>
</dbReference>
<name>A0A516AGD8_LINPO</name>
<dbReference type="Gene3D" id="3.40.50.620">
    <property type="entry name" value="HUPs"/>
    <property type="match status" value="1"/>
</dbReference>
<sequence>MPPRKKASAPKGKAAAAEDRKDDGSGDVSGGVVDWRRRRLLTPGVPAAGAAMEGKAVLYWMSRDQRVQDNWALLHARDLAKAAGGQLLVAFCLVPRFLEATIRQFDFMLRGLREVETELRELKIPFELLLCEYGSHAKSILGLCEQRGVGAVVCDMSPLRVPKAWTAEVAATLGKAGVSCVQVDAHNVVPVWQASSKQETAARTIRSKITLQYGEFLKEIPAFEPMAKQEAGKPVDWEKAEASLVVDRTVAPVPGIEPGAKAAMQRLHEFCKKRLGMFAEQRNNPNADALSGLSPYLHFGQISAQRCALAVRAAEEDQSAGAAVAKGCESFLEEAIVRRELSDNFCWYQEKYDSLEGAAGWAQETLRVHEQDKREHLYSEEELEAARTHDDLWNAAQLQMVREGKMHGFLRMYWAKKILEWTSGPEEALRIAIRLNDRYELDGRDPNGYVGCMWSICGIHDMGWTERPIFGKIRFMNYAGCKRKFSIPNFVSRYPSSLGASMPAKVVEEPPAKRSKKA</sequence>
<dbReference type="EMBL" id="MN125907">
    <property type="protein sequence ID" value="QDO16374.1"/>
    <property type="molecule type" value="mRNA"/>
</dbReference>
<dbReference type="InterPro" id="IPR008148">
    <property type="entry name" value="DNA_photolyase_2"/>
</dbReference>
<evidence type="ECO:0000256" key="10">
    <source>
        <dbReference type="ARBA" id="ARBA00023239"/>
    </source>
</evidence>
<dbReference type="Gene3D" id="1.10.579.10">
    <property type="entry name" value="DNA Cyclobutane Dipyrimidine Photolyase, subunit A, domain 3"/>
    <property type="match status" value="1"/>
</dbReference>
<evidence type="ECO:0000256" key="9">
    <source>
        <dbReference type="ARBA" id="ARBA00023204"/>
    </source>
</evidence>